<dbReference type="GO" id="GO:0009658">
    <property type="term" value="P:chloroplast organization"/>
    <property type="evidence" value="ECO:0007669"/>
    <property type="project" value="TreeGrafter"/>
</dbReference>
<dbReference type="AlphaFoldDB" id="A0AAV0F8P9"/>
<dbReference type="GO" id="GO:0009507">
    <property type="term" value="C:chloroplast"/>
    <property type="evidence" value="ECO:0007669"/>
    <property type="project" value="TreeGrafter"/>
</dbReference>
<dbReference type="EMBL" id="CAMAPF010000967">
    <property type="protein sequence ID" value="CAH9131891.1"/>
    <property type="molecule type" value="Genomic_DNA"/>
</dbReference>
<dbReference type="PANTHER" id="PTHR33415">
    <property type="entry name" value="PROTEIN EMBRYO DEFECTIVE 514"/>
    <property type="match status" value="1"/>
</dbReference>
<dbReference type="GO" id="GO:1901259">
    <property type="term" value="P:chloroplast rRNA processing"/>
    <property type="evidence" value="ECO:0007669"/>
    <property type="project" value="TreeGrafter"/>
</dbReference>
<evidence type="ECO:0000313" key="1">
    <source>
        <dbReference type="EMBL" id="CAH9131891.1"/>
    </source>
</evidence>
<organism evidence="1 2">
    <name type="scientific">Cuscuta epithymum</name>
    <dbReference type="NCBI Taxonomy" id="186058"/>
    <lineage>
        <taxon>Eukaryota</taxon>
        <taxon>Viridiplantae</taxon>
        <taxon>Streptophyta</taxon>
        <taxon>Embryophyta</taxon>
        <taxon>Tracheophyta</taxon>
        <taxon>Spermatophyta</taxon>
        <taxon>Magnoliopsida</taxon>
        <taxon>eudicotyledons</taxon>
        <taxon>Gunneridae</taxon>
        <taxon>Pentapetalae</taxon>
        <taxon>asterids</taxon>
        <taxon>lamiids</taxon>
        <taxon>Solanales</taxon>
        <taxon>Convolvulaceae</taxon>
        <taxon>Cuscuteae</taxon>
        <taxon>Cuscuta</taxon>
        <taxon>Cuscuta subgen. Cuscuta</taxon>
    </lineage>
</organism>
<evidence type="ECO:0000313" key="2">
    <source>
        <dbReference type="Proteomes" id="UP001152523"/>
    </source>
</evidence>
<proteinExistence type="predicted"/>
<dbReference type="InterPro" id="IPR044673">
    <property type="entry name" value="DCL-like"/>
</dbReference>
<name>A0AAV0F8P9_9ASTE</name>
<dbReference type="Proteomes" id="UP001152523">
    <property type="component" value="Unassembled WGS sequence"/>
</dbReference>
<gene>
    <name evidence="1" type="ORF">CEPIT_LOCUS31748</name>
</gene>
<sequence length="223" mass="25373">MSSISSSTPLQLQFVSRTRPFLSSLQPPSSLTVHRRSHSVLRRCAIAVKISSEDCCARNAQDALSSELLRKPVATSVESAGEGESTEDGCYGESEDIGKEELVDWENQILEETVPLVAVARMILHSGRYEVGDRLSFEHENILLESFLPYHPEYEKKIGCGVNYITIGYHPIYGKSRCLFLVREDGEYVDFSYWKCIKGLIRKKYPHYAETFILTHFDKSKRQ</sequence>
<dbReference type="Pfam" id="PF11523">
    <property type="entry name" value="DUF3223"/>
    <property type="match status" value="1"/>
</dbReference>
<keyword evidence="2" id="KW-1185">Reference proteome</keyword>
<reference evidence="1" key="1">
    <citation type="submission" date="2022-07" db="EMBL/GenBank/DDBJ databases">
        <authorList>
            <person name="Macas J."/>
            <person name="Novak P."/>
            <person name="Neumann P."/>
        </authorList>
    </citation>
    <scope>NUCLEOTIDE SEQUENCE</scope>
</reference>
<accession>A0AAV0F8P9</accession>
<dbReference type="PANTHER" id="PTHR33415:SF15">
    <property type="entry name" value="PROTEIN DCL HOMOLOG, CHLOROPLASTIC"/>
    <property type="match status" value="1"/>
</dbReference>
<protein>
    <submittedName>
        <fullName evidence="1">Uncharacterized protein</fullName>
    </submittedName>
</protein>
<comment type="caution">
    <text evidence="1">The sequence shown here is derived from an EMBL/GenBank/DDBJ whole genome shotgun (WGS) entry which is preliminary data.</text>
</comment>
<dbReference type="Gene3D" id="3.10.450.40">
    <property type="match status" value="1"/>
</dbReference>